<proteinExistence type="inferred from homology"/>
<comment type="caution">
    <text evidence="8">The sequence shown here is derived from an EMBL/GenBank/DDBJ whole genome shotgun (WGS) entry which is preliminary data.</text>
</comment>
<evidence type="ECO:0000259" key="7">
    <source>
        <dbReference type="PROSITE" id="PS51900"/>
    </source>
</evidence>
<keyword evidence="2" id="KW-0229">DNA integration</keyword>
<dbReference type="Gene3D" id="1.10.150.130">
    <property type="match status" value="1"/>
</dbReference>
<evidence type="ECO:0000313" key="9">
    <source>
        <dbReference type="Proteomes" id="UP000629098"/>
    </source>
</evidence>
<keyword evidence="3 5" id="KW-0238">DNA-binding</keyword>
<comment type="similarity">
    <text evidence="1">Belongs to the 'phage' integrase family.</text>
</comment>
<dbReference type="PANTHER" id="PTHR30349:SF41">
    <property type="entry name" value="INTEGRASE_RECOMBINASE PROTEIN MJ0367-RELATED"/>
    <property type="match status" value="1"/>
</dbReference>
<dbReference type="PANTHER" id="PTHR30349">
    <property type="entry name" value="PHAGE INTEGRASE-RELATED"/>
    <property type="match status" value="1"/>
</dbReference>
<dbReference type="Pfam" id="PF00589">
    <property type="entry name" value="Phage_integrase"/>
    <property type="match status" value="1"/>
</dbReference>
<evidence type="ECO:0000259" key="6">
    <source>
        <dbReference type="PROSITE" id="PS51898"/>
    </source>
</evidence>
<dbReference type="PROSITE" id="PS51898">
    <property type="entry name" value="TYR_RECOMBINASE"/>
    <property type="match status" value="1"/>
</dbReference>
<evidence type="ECO:0000256" key="1">
    <source>
        <dbReference type="ARBA" id="ARBA00008857"/>
    </source>
</evidence>
<dbReference type="SUPFAM" id="SSF56349">
    <property type="entry name" value="DNA breaking-rejoining enzymes"/>
    <property type="match status" value="1"/>
</dbReference>
<evidence type="ECO:0000256" key="3">
    <source>
        <dbReference type="ARBA" id="ARBA00023125"/>
    </source>
</evidence>
<gene>
    <name evidence="8" type="ORF">ICL16_18325</name>
</gene>
<dbReference type="Pfam" id="PF02899">
    <property type="entry name" value="Phage_int_SAM_1"/>
    <property type="match status" value="1"/>
</dbReference>
<dbReference type="InterPro" id="IPR004107">
    <property type="entry name" value="Integrase_SAM-like_N"/>
</dbReference>
<dbReference type="InterPro" id="IPR050090">
    <property type="entry name" value="Tyrosine_recombinase_XerCD"/>
</dbReference>
<evidence type="ECO:0000256" key="5">
    <source>
        <dbReference type="PROSITE-ProRule" id="PRU01248"/>
    </source>
</evidence>
<dbReference type="GO" id="GO:0015074">
    <property type="term" value="P:DNA integration"/>
    <property type="evidence" value="ECO:0007669"/>
    <property type="project" value="UniProtKB-KW"/>
</dbReference>
<keyword evidence="4" id="KW-0233">DNA recombination</keyword>
<dbReference type="InterPro" id="IPR002104">
    <property type="entry name" value="Integrase_catalytic"/>
</dbReference>
<feature type="domain" description="Tyr recombinase" evidence="6">
    <location>
        <begin position="109"/>
        <end position="288"/>
    </location>
</feature>
<evidence type="ECO:0000256" key="4">
    <source>
        <dbReference type="ARBA" id="ARBA00023172"/>
    </source>
</evidence>
<dbReference type="InterPro" id="IPR011010">
    <property type="entry name" value="DNA_brk_join_enz"/>
</dbReference>
<accession>A0A8J7BYD9</accession>
<feature type="domain" description="Core-binding (CB)" evidence="7">
    <location>
        <begin position="9"/>
        <end position="88"/>
    </location>
</feature>
<dbReference type="InterPro" id="IPR013762">
    <property type="entry name" value="Integrase-like_cat_sf"/>
</dbReference>
<protein>
    <submittedName>
        <fullName evidence="8">Tyrosine-type recombinase/integrase</fullName>
    </submittedName>
</protein>
<evidence type="ECO:0000313" key="8">
    <source>
        <dbReference type="EMBL" id="MBD2773973.1"/>
    </source>
</evidence>
<evidence type="ECO:0000256" key="2">
    <source>
        <dbReference type="ARBA" id="ARBA00022908"/>
    </source>
</evidence>
<dbReference type="Proteomes" id="UP000629098">
    <property type="component" value="Unassembled WGS sequence"/>
</dbReference>
<sequence length="298" mass="34494">MKSPKVPELTLKAVVADFLADLAHAHRSVHTRRGYATDLQRFLNFYSGSLRYITTDHIRKFFDTCIHFSIATQARQQSTLASFFNWAYRQELIDTNPMARIERVKLTSPKPNSISREQVEKILAVIPKSRYADQLLFRLLFETGLRVGEALSLYIEDLTLTTDDEHINVLGKGGKRRTVLLDDQRLVAMLRTYLKQTGYKYGPLFRALKNFRGGSLRYQSVQQKWSGYCKNAGITCRIHDLRHAHATELINEGVSLNTIRKRLGHKNLQTTLRYAEESDATADAELRAWRRRHDQNRR</sequence>
<dbReference type="AlphaFoldDB" id="A0A8J7BYD9"/>
<organism evidence="8 9">
    <name type="scientific">Iningainema tapete BLCC-T55</name>
    <dbReference type="NCBI Taxonomy" id="2748662"/>
    <lineage>
        <taxon>Bacteria</taxon>
        <taxon>Bacillati</taxon>
        <taxon>Cyanobacteriota</taxon>
        <taxon>Cyanophyceae</taxon>
        <taxon>Nostocales</taxon>
        <taxon>Scytonemataceae</taxon>
        <taxon>Iningainema tapete</taxon>
    </lineage>
</organism>
<dbReference type="CDD" id="cd00397">
    <property type="entry name" value="DNA_BRE_C"/>
    <property type="match status" value="1"/>
</dbReference>
<name>A0A8J7BYD9_9CYAN</name>
<dbReference type="RefSeq" id="WP_190830392.1">
    <property type="nucleotide sequence ID" value="NZ_CAWPPI010000062.1"/>
</dbReference>
<dbReference type="InterPro" id="IPR010998">
    <property type="entry name" value="Integrase_recombinase_N"/>
</dbReference>
<dbReference type="GO" id="GO:0003677">
    <property type="term" value="F:DNA binding"/>
    <property type="evidence" value="ECO:0007669"/>
    <property type="project" value="UniProtKB-UniRule"/>
</dbReference>
<reference evidence="8" key="1">
    <citation type="submission" date="2020-09" db="EMBL/GenBank/DDBJ databases">
        <title>Iningainema tapete sp. nov. (Scytonemataceae, Cyanobacteria) from greenhouses in central Florida (USA) produces two types of nodularin with biosynthetic potential for microcystin-LR and anabaenopeptins.</title>
        <authorList>
            <person name="Berthold D.E."/>
            <person name="Lefler F.W."/>
            <person name="Huang I.-S."/>
            <person name="Abdulla H."/>
            <person name="Zimba P.V."/>
            <person name="Laughinghouse H.D. IV."/>
        </authorList>
    </citation>
    <scope>NUCLEOTIDE SEQUENCE</scope>
    <source>
        <strain evidence="8">BLCCT55</strain>
    </source>
</reference>
<keyword evidence="9" id="KW-1185">Reference proteome</keyword>
<dbReference type="EMBL" id="JACXAE010000062">
    <property type="protein sequence ID" value="MBD2773973.1"/>
    <property type="molecule type" value="Genomic_DNA"/>
</dbReference>
<dbReference type="GO" id="GO:0006310">
    <property type="term" value="P:DNA recombination"/>
    <property type="evidence" value="ECO:0007669"/>
    <property type="project" value="UniProtKB-KW"/>
</dbReference>
<dbReference type="PROSITE" id="PS51900">
    <property type="entry name" value="CB"/>
    <property type="match status" value="1"/>
</dbReference>
<dbReference type="InterPro" id="IPR044068">
    <property type="entry name" value="CB"/>
</dbReference>
<dbReference type="Gene3D" id="1.10.443.10">
    <property type="entry name" value="Intergrase catalytic core"/>
    <property type="match status" value="1"/>
</dbReference>